<evidence type="ECO:0000256" key="1">
    <source>
        <dbReference type="SAM" id="MobiDB-lite"/>
    </source>
</evidence>
<accession>A0A6J4J922</accession>
<reference evidence="2" key="1">
    <citation type="submission" date="2020-02" db="EMBL/GenBank/DDBJ databases">
        <authorList>
            <person name="Meier V. D."/>
        </authorList>
    </citation>
    <scope>NUCLEOTIDE SEQUENCE</scope>
    <source>
        <strain evidence="2">AVDCRST_MAG93</strain>
    </source>
</reference>
<sequence length="24" mass="2790">GPQELERFGKELDEVSRKIAETEE</sequence>
<feature type="region of interest" description="Disordered" evidence="1">
    <location>
        <begin position="1"/>
        <end position="24"/>
    </location>
</feature>
<feature type="non-terminal residue" evidence="2">
    <location>
        <position position="1"/>
    </location>
</feature>
<name>A0A6J4J922_9CHLR</name>
<proteinExistence type="predicted"/>
<evidence type="ECO:0000313" key="2">
    <source>
        <dbReference type="EMBL" id="CAA9271228.1"/>
    </source>
</evidence>
<organism evidence="2">
    <name type="scientific">uncultured Chloroflexia bacterium</name>
    <dbReference type="NCBI Taxonomy" id="1672391"/>
    <lineage>
        <taxon>Bacteria</taxon>
        <taxon>Bacillati</taxon>
        <taxon>Chloroflexota</taxon>
        <taxon>Chloroflexia</taxon>
        <taxon>environmental samples</taxon>
    </lineage>
</organism>
<dbReference type="EMBL" id="CADCTR010000905">
    <property type="protein sequence ID" value="CAA9271228.1"/>
    <property type="molecule type" value="Genomic_DNA"/>
</dbReference>
<gene>
    <name evidence="2" type="ORF">AVDCRST_MAG93-2646</name>
</gene>
<dbReference type="AlphaFoldDB" id="A0A6J4J922"/>
<protein>
    <submittedName>
        <fullName evidence="2">Uncharacterized protein</fullName>
    </submittedName>
</protein>